<proteinExistence type="predicted"/>
<gene>
    <name evidence="1" type="ORF">LCGC14_1840020</name>
</gene>
<sequence length="277" mass="32980">MVAYSKNASIIYTELLNSEDTENVEEFSIKLAYLYTLQDNLDDEASLLEKLIHNYRFYPENPFKAPEQAIFELAKIYEKQNLKEKAISLYEEFIQIFKKENRFKSQSLLHLSRLWLSNVAKEDFVVSNKELEKIISTLKTVSFQKIFENEPTHLEAALDYVDVVCYMENNECYEKRLFLLGRLKENFTSTEDVISQDYQAMREVLKDKEKIYSAYMLEVAAEKNIYLGFLENDQKRIDKARLQLTRLQENELICTKYLEDRVNEHLKLIEEYPFEEK</sequence>
<reference evidence="1" key="1">
    <citation type="journal article" date="2015" name="Nature">
        <title>Complex archaea that bridge the gap between prokaryotes and eukaryotes.</title>
        <authorList>
            <person name="Spang A."/>
            <person name="Saw J.H."/>
            <person name="Jorgensen S.L."/>
            <person name="Zaremba-Niedzwiedzka K."/>
            <person name="Martijn J."/>
            <person name="Lind A.E."/>
            <person name="van Eijk R."/>
            <person name="Schleper C."/>
            <person name="Guy L."/>
            <person name="Ettema T.J."/>
        </authorList>
    </citation>
    <scope>NUCLEOTIDE SEQUENCE</scope>
</reference>
<dbReference type="EMBL" id="LAZR01018309">
    <property type="protein sequence ID" value="KKL96885.1"/>
    <property type="molecule type" value="Genomic_DNA"/>
</dbReference>
<dbReference type="Gene3D" id="1.25.40.10">
    <property type="entry name" value="Tetratricopeptide repeat domain"/>
    <property type="match status" value="1"/>
</dbReference>
<dbReference type="SUPFAM" id="SSF48452">
    <property type="entry name" value="TPR-like"/>
    <property type="match status" value="1"/>
</dbReference>
<dbReference type="InterPro" id="IPR011990">
    <property type="entry name" value="TPR-like_helical_dom_sf"/>
</dbReference>
<evidence type="ECO:0008006" key="2">
    <source>
        <dbReference type="Google" id="ProtNLM"/>
    </source>
</evidence>
<accession>A0A0F9ISY6</accession>
<comment type="caution">
    <text evidence="1">The sequence shown here is derived from an EMBL/GenBank/DDBJ whole genome shotgun (WGS) entry which is preliminary data.</text>
</comment>
<organism evidence="1">
    <name type="scientific">marine sediment metagenome</name>
    <dbReference type="NCBI Taxonomy" id="412755"/>
    <lineage>
        <taxon>unclassified sequences</taxon>
        <taxon>metagenomes</taxon>
        <taxon>ecological metagenomes</taxon>
    </lineage>
</organism>
<name>A0A0F9ISY6_9ZZZZ</name>
<evidence type="ECO:0000313" key="1">
    <source>
        <dbReference type="EMBL" id="KKL96885.1"/>
    </source>
</evidence>
<dbReference type="AlphaFoldDB" id="A0A0F9ISY6"/>
<protein>
    <recommendedName>
        <fullName evidence="2">Outer membrane lipoprotein BamD-like domain-containing protein</fullName>
    </recommendedName>
</protein>